<dbReference type="Proteomes" id="UP000264541">
    <property type="component" value="Unassembled WGS sequence"/>
</dbReference>
<protein>
    <submittedName>
        <fullName evidence="3">Protease complex subunit PrcB family protein</fullName>
    </submittedName>
</protein>
<dbReference type="EMBL" id="QVTE01000014">
    <property type="protein sequence ID" value="RFU70649.1"/>
    <property type="molecule type" value="Genomic_DNA"/>
</dbReference>
<organism evidence="3 4">
    <name type="scientific">Peribacillus saganii</name>
    <dbReference type="NCBI Taxonomy" id="2303992"/>
    <lineage>
        <taxon>Bacteria</taxon>
        <taxon>Bacillati</taxon>
        <taxon>Bacillota</taxon>
        <taxon>Bacilli</taxon>
        <taxon>Bacillales</taxon>
        <taxon>Bacillaceae</taxon>
        <taxon>Peribacillus</taxon>
    </lineage>
</organism>
<reference evidence="3 4" key="1">
    <citation type="submission" date="2018-08" db="EMBL/GenBank/DDBJ databases">
        <title>Bacillus chawlae sp. nov., Bacillus glennii sp. nov., and Bacillus saganii sp. nov. Isolated from the Vehicle Assembly Building at Kennedy Space Center where the Viking Spacecraft were Assembled.</title>
        <authorList>
            <person name="Seuylemezian A."/>
            <person name="Vaishampayan P."/>
        </authorList>
    </citation>
    <scope>NUCLEOTIDE SEQUENCE [LARGE SCALE GENOMIC DNA]</scope>
    <source>
        <strain evidence="3 4">V47-23a</strain>
    </source>
</reference>
<dbReference type="GO" id="GO:0008233">
    <property type="term" value="F:peptidase activity"/>
    <property type="evidence" value="ECO:0007669"/>
    <property type="project" value="UniProtKB-KW"/>
</dbReference>
<dbReference type="RefSeq" id="WP_117325702.1">
    <property type="nucleotide sequence ID" value="NZ_QVTE01000014.1"/>
</dbReference>
<evidence type="ECO:0000256" key="1">
    <source>
        <dbReference type="SAM" id="SignalP"/>
    </source>
</evidence>
<evidence type="ECO:0000259" key="2">
    <source>
        <dbReference type="Pfam" id="PF14343"/>
    </source>
</evidence>
<keyword evidence="1" id="KW-0732">Signal</keyword>
<keyword evidence="3" id="KW-0378">Hydrolase</keyword>
<proteinExistence type="predicted"/>
<gene>
    <name evidence="3" type="ORF">D0469_05810</name>
</gene>
<dbReference type="AlphaFoldDB" id="A0A372LQZ6"/>
<comment type="caution">
    <text evidence="3">The sequence shown here is derived from an EMBL/GenBank/DDBJ whole genome shotgun (WGS) entry which is preliminary data.</text>
</comment>
<dbReference type="InterPro" id="IPR025748">
    <property type="entry name" value="PrcB_C_dom"/>
</dbReference>
<accession>A0A372LQZ6</accession>
<dbReference type="Pfam" id="PF14343">
    <property type="entry name" value="PrcB_C"/>
    <property type="match status" value="1"/>
</dbReference>
<dbReference type="OrthoDB" id="2781053at2"/>
<keyword evidence="3" id="KW-0645">Protease</keyword>
<sequence length="453" mass="50689">MKKIIAGFLFLLIASVTTGFAEAAMPLSGETVQHFQEVKSDTLHPDEQAFIDYVKKTPGIHQYRNLYVVALGPQPSAGYGIDLTRQAQTWEQYNVYFTKTVPQPGQMYAEVVTYPYIAGRWDGVPYSTLSLLDEKSQKPFLQEVKSPFVFMEGRNITDLKKGWTVTFNNGFNEKTAQNFIVTIENVSKNKIHPFALHVQLKSKSMKIIPKFPYEKNSLYLLKIKDTQRGTETIMPFKTIEALDKLTLSYDFSTGLQGWRGDFTDLPVKYDKNSFELEFGHKPIPLIDKKLAKALMLSGHNRSDDLFMFAKKKIGQEEGLLPNTNYEVQVELTLYTNADPGLSGIGGAPGESVFIKAGAATVEPKPIVRNTDHRLNIDKGEQAASGKNAVVIGNAAKEKESQAMFDKKTLKSSEMIIAKTDSKGELWLMFGSDSGFEGKSSLYYEKASFSLTKQ</sequence>
<dbReference type="GO" id="GO:0006508">
    <property type="term" value="P:proteolysis"/>
    <property type="evidence" value="ECO:0007669"/>
    <property type="project" value="UniProtKB-KW"/>
</dbReference>
<evidence type="ECO:0000313" key="4">
    <source>
        <dbReference type="Proteomes" id="UP000264541"/>
    </source>
</evidence>
<feature type="chain" id="PRO_5016671271" evidence="1">
    <location>
        <begin position="24"/>
        <end position="453"/>
    </location>
</feature>
<name>A0A372LQZ6_9BACI</name>
<keyword evidence="4" id="KW-1185">Reference proteome</keyword>
<feature type="signal peptide" evidence="1">
    <location>
        <begin position="1"/>
        <end position="23"/>
    </location>
</feature>
<feature type="domain" description="PrcB C-terminal" evidence="2">
    <location>
        <begin position="68"/>
        <end position="117"/>
    </location>
</feature>
<evidence type="ECO:0000313" key="3">
    <source>
        <dbReference type="EMBL" id="RFU70649.1"/>
    </source>
</evidence>